<dbReference type="EMBL" id="FXXQ01000006">
    <property type="protein sequence ID" value="SMX24047.1"/>
    <property type="molecule type" value="Genomic_DNA"/>
</dbReference>
<dbReference type="Proteomes" id="UP000201838">
    <property type="component" value="Unassembled WGS sequence"/>
</dbReference>
<keyword evidence="3" id="KW-1185">Reference proteome</keyword>
<proteinExistence type="predicted"/>
<dbReference type="AlphaFoldDB" id="A0A238J098"/>
<reference evidence="3" key="1">
    <citation type="submission" date="2017-05" db="EMBL/GenBank/DDBJ databases">
        <authorList>
            <person name="Rodrigo-Torres L."/>
            <person name="Arahal R. D."/>
            <person name="Lucena T."/>
        </authorList>
    </citation>
    <scope>NUCLEOTIDE SEQUENCE [LARGE SCALE GENOMIC DNA]</scope>
    <source>
        <strain evidence="3">CECT 8489</strain>
    </source>
</reference>
<organism evidence="2 3">
    <name type="scientific">Boseongicola aestuarii</name>
    <dbReference type="NCBI Taxonomy" id="1470561"/>
    <lineage>
        <taxon>Bacteria</taxon>
        <taxon>Pseudomonadati</taxon>
        <taxon>Pseudomonadota</taxon>
        <taxon>Alphaproteobacteria</taxon>
        <taxon>Rhodobacterales</taxon>
        <taxon>Paracoccaceae</taxon>
        <taxon>Boseongicola</taxon>
    </lineage>
</organism>
<sequence length="246" mass="27031">MVPFEDPSEPFRADPSVLIRDTNTNHSLLSEADMSKSSNKTDAKRTSRTKPPQTEVVDSEAIERLVAKKSKRVPGPKLKLDYDEEARSLVIHVDHEDEAAGIARSMLELGITDDRVFDGFLSHMAALGENGQVASERATNFALGFVASIEPRDEVEAMLAAQMAATHQASMMMARRLNHVTNIPQQDAAERAFNKLARTYTTQMDALKRYRAKAQQTVRVERVTVNEGGQAIVGSVNHEGGGDGKK</sequence>
<feature type="region of interest" description="Disordered" evidence="1">
    <location>
        <begin position="1"/>
        <end position="57"/>
    </location>
</feature>
<evidence type="ECO:0000313" key="3">
    <source>
        <dbReference type="Proteomes" id="UP000201838"/>
    </source>
</evidence>
<gene>
    <name evidence="2" type="ORF">BOA8489_02162</name>
</gene>
<name>A0A238J098_9RHOB</name>
<protein>
    <submittedName>
        <fullName evidence="2">Uncharacterized protein</fullName>
    </submittedName>
</protein>
<accession>A0A238J098</accession>
<evidence type="ECO:0000313" key="2">
    <source>
        <dbReference type="EMBL" id="SMX24047.1"/>
    </source>
</evidence>
<evidence type="ECO:0000256" key="1">
    <source>
        <dbReference type="SAM" id="MobiDB-lite"/>
    </source>
</evidence>